<sequence length="438" mass="48963">MPPVDSDTSGQEVLSRVPHGVEQDGLWPATWTSWWASFEALIDFVATIHTACNTTVQCESRVFAEHAFARAFPGDEFRHKTPERGYFTCTHPGKKCPYRISFAYNYHMNLYMILNSTTRLLHSHDIVAAPHLVSPRPEMPLGLKYETLLAEGSTARAWPTTWPAAFATFEDLQAFVAIVQSTFETSLARDSRNFSPDVFTKLFPGEILDLRRIQRGFFGCSAADGPKATKRDKTCGYRIHFSYDVATKQYTINTAATHLVHNHATKKGAVELAAELKARPRTRDKEASSSFLSAAKPKVGIITPAAKPKPKVGIIMPVRASSKSSGSSVSKSTKKKQRRNLLEDTDESDAEGDDVAISEYDEVELDAPPEEDRYETLFRDFQAIYKKAMGNTLYYQYAKVVLANLNAPDDRTIEDDEDDAVVVTQPPKKRKIDDARVL</sequence>
<feature type="compositionally biased region" description="Acidic residues" evidence="1">
    <location>
        <begin position="343"/>
        <end position="369"/>
    </location>
</feature>
<dbReference type="Proteomes" id="UP000243579">
    <property type="component" value="Unassembled WGS sequence"/>
</dbReference>
<dbReference type="OrthoDB" id="77792at2759"/>
<name>A0A1V9ZU59_ACHHY</name>
<comment type="caution">
    <text evidence="2">The sequence shown here is derived from an EMBL/GenBank/DDBJ whole genome shotgun (WGS) entry which is preliminary data.</text>
</comment>
<dbReference type="EMBL" id="JNBR01000006">
    <property type="protein sequence ID" value="OQS01501.1"/>
    <property type="molecule type" value="Genomic_DNA"/>
</dbReference>
<organism evidence="2 3">
    <name type="scientific">Achlya hypogyna</name>
    <name type="common">Oomycete</name>
    <name type="synonym">Protoachlya hypogyna</name>
    <dbReference type="NCBI Taxonomy" id="1202772"/>
    <lineage>
        <taxon>Eukaryota</taxon>
        <taxon>Sar</taxon>
        <taxon>Stramenopiles</taxon>
        <taxon>Oomycota</taxon>
        <taxon>Saprolegniomycetes</taxon>
        <taxon>Saprolegniales</taxon>
        <taxon>Achlyaceae</taxon>
        <taxon>Achlya</taxon>
    </lineage>
</organism>
<evidence type="ECO:0000313" key="3">
    <source>
        <dbReference type="Proteomes" id="UP000243579"/>
    </source>
</evidence>
<protein>
    <submittedName>
        <fullName evidence="2">Uncharacterized protein</fullName>
    </submittedName>
</protein>
<dbReference type="AlphaFoldDB" id="A0A1V9ZU59"/>
<feature type="region of interest" description="Disordered" evidence="1">
    <location>
        <begin position="317"/>
        <end position="371"/>
    </location>
</feature>
<evidence type="ECO:0000256" key="1">
    <source>
        <dbReference type="SAM" id="MobiDB-lite"/>
    </source>
</evidence>
<accession>A0A1V9ZU59</accession>
<feature type="compositionally biased region" description="Low complexity" evidence="1">
    <location>
        <begin position="321"/>
        <end position="331"/>
    </location>
</feature>
<reference evidence="2 3" key="1">
    <citation type="journal article" date="2014" name="Genome Biol. Evol.">
        <title>The secreted proteins of Achlya hypogyna and Thraustotheca clavata identify the ancestral oomycete secretome and reveal gene acquisitions by horizontal gene transfer.</title>
        <authorList>
            <person name="Misner I."/>
            <person name="Blouin N."/>
            <person name="Leonard G."/>
            <person name="Richards T.A."/>
            <person name="Lane C.E."/>
        </authorList>
    </citation>
    <scope>NUCLEOTIDE SEQUENCE [LARGE SCALE GENOMIC DNA]</scope>
    <source>
        <strain evidence="2 3">ATCC 48635</strain>
    </source>
</reference>
<gene>
    <name evidence="2" type="ORF">ACHHYP_00711</name>
</gene>
<keyword evidence="3" id="KW-1185">Reference proteome</keyword>
<evidence type="ECO:0000313" key="2">
    <source>
        <dbReference type="EMBL" id="OQS01501.1"/>
    </source>
</evidence>
<proteinExistence type="predicted"/>